<evidence type="ECO:0000259" key="2">
    <source>
        <dbReference type="PROSITE" id="PS50883"/>
    </source>
</evidence>
<feature type="domain" description="GGDEF" evidence="3">
    <location>
        <begin position="395"/>
        <end position="535"/>
    </location>
</feature>
<keyword evidence="5" id="KW-1185">Reference proteome</keyword>
<dbReference type="PANTHER" id="PTHR44757:SF2">
    <property type="entry name" value="BIOFILM ARCHITECTURE MAINTENANCE PROTEIN MBAA"/>
    <property type="match status" value="1"/>
</dbReference>
<dbReference type="InterPro" id="IPR035965">
    <property type="entry name" value="PAS-like_dom_sf"/>
</dbReference>
<dbReference type="CDD" id="cd01948">
    <property type="entry name" value="EAL"/>
    <property type="match status" value="1"/>
</dbReference>
<dbReference type="InterPro" id="IPR000014">
    <property type="entry name" value="PAS"/>
</dbReference>
<dbReference type="SUPFAM" id="SSF55785">
    <property type="entry name" value="PYP-like sensor domain (PAS domain)"/>
    <property type="match status" value="1"/>
</dbReference>
<dbReference type="CDD" id="cd01949">
    <property type="entry name" value="GGDEF"/>
    <property type="match status" value="1"/>
</dbReference>
<dbReference type="InterPro" id="IPR029787">
    <property type="entry name" value="Nucleotide_cyclase"/>
</dbReference>
<evidence type="ECO:0000256" key="1">
    <source>
        <dbReference type="SAM" id="MobiDB-lite"/>
    </source>
</evidence>
<feature type="compositionally biased region" description="Pro residues" evidence="1">
    <location>
        <begin position="53"/>
        <end position="75"/>
    </location>
</feature>
<comment type="caution">
    <text evidence="4">The sequence shown here is derived from an EMBL/GenBank/DDBJ whole genome shotgun (WGS) entry which is preliminary data.</text>
</comment>
<dbReference type="Pfam" id="PF00563">
    <property type="entry name" value="EAL"/>
    <property type="match status" value="1"/>
</dbReference>
<dbReference type="EMBL" id="BNCD01000013">
    <property type="protein sequence ID" value="GHH83005.1"/>
    <property type="molecule type" value="Genomic_DNA"/>
</dbReference>
<dbReference type="InterPro" id="IPR052155">
    <property type="entry name" value="Biofilm_reg_signaling"/>
</dbReference>
<dbReference type="SMART" id="SM00267">
    <property type="entry name" value="GGDEF"/>
    <property type="match status" value="1"/>
</dbReference>
<feature type="region of interest" description="Disordered" evidence="1">
    <location>
        <begin position="353"/>
        <end position="391"/>
    </location>
</feature>
<proteinExistence type="predicted"/>
<dbReference type="CDD" id="cd00130">
    <property type="entry name" value="PAS"/>
    <property type="match status" value="1"/>
</dbReference>
<dbReference type="PROSITE" id="PS50887">
    <property type="entry name" value="GGDEF"/>
    <property type="match status" value="1"/>
</dbReference>
<dbReference type="InterPro" id="IPR000160">
    <property type="entry name" value="GGDEF_dom"/>
</dbReference>
<dbReference type="SUPFAM" id="SSF141868">
    <property type="entry name" value="EAL domain-like"/>
    <property type="match status" value="1"/>
</dbReference>
<reference evidence="4" key="1">
    <citation type="journal article" date="2014" name="Int. J. Syst. Evol. Microbiol.">
        <title>Complete genome sequence of Corynebacterium casei LMG S-19264T (=DSM 44701T), isolated from a smear-ripened cheese.</title>
        <authorList>
            <consortium name="US DOE Joint Genome Institute (JGI-PGF)"/>
            <person name="Walter F."/>
            <person name="Albersmeier A."/>
            <person name="Kalinowski J."/>
            <person name="Ruckert C."/>
        </authorList>
    </citation>
    <scope>NUCLEOTIDE SEQUENCE</scope>
    <source>
        <strain evidence="4">JCM 5069</strain>
    </source>
</reference>
<organism evidence="4 5">
    <name type="scientific">Streptomyces sulfonofaciens</name>
    <dbReference type="NCBI Taxonomy" id="68272"/>
    <lineage>
        <taxon>Bacteria</taxon>
        <taxon>Bacillati</taxon>
        <taxon>Actinomycetota</taxon>
        <taxon>Actinomycetes</taxon>
        <taxon>Kitasatosporales</taxon>
        <taxon>Streptomycetaceae</taxon>
        <taxon>Streptomyces</taxon>
    </lineage>
</organism>
<dbReference type="SUPFAM" id="SSF55073">
    <property type="entry name" value="Nucleotide cyclase"/>
    <property type="match status" value="1"/>
</dbReference>
<feature type="compositionally biased region" description="Low complexity" evidence="1">
    <location>
        <begin position="130"/>
        <end position="157"/>
    </location>
</feature>
<feature type="region of interest" description="Disordered" evidence="1">
    <location>
        <begin position="1"/>
        <end position="199"/>
    </location>
</feature>
<dbReference type="Gene3D" id="3.30.450.20">
    <property type="entry name" value="PAS domain"/>
    <property type="match status" value="1"/>
</dbReference>
<dbReference type="InterPro" id="IPR043128">
    <property type="entry name" value="Rev_trsase/Diguanyl_cyclase"/>
</dbReference>
<dbReference type="InterPro" id="IPR001633">
    <property type="entry name" value="EAL_dom"/>
</dbReference>
<dbReference type="NCBIfam" id="TIGR00254">
    <property type="entry name" value="GGDEF"/>
    <property type="match status" value="1"/>
</dbReference>
<feature type="domain" description="EAL" evidence="2">
    <location>
        <begin position="544"/>
        <end position="803"/>
    </location>
</feature>
<dbReference type="Gene3D" id="3.20.20.450">
    <property type="entry name" value="EAL domain"/>
    <property type="match status" value="1"/>
</dbReference>
<dbReference type="NCBIfam" id="TIGR00229">
    <property type="entry name" value="sensory_box"/>
    <property type="match status" value="1"/>
</dbReference>
<evidence type="ECO:0000313" key="5">
    <source>
        <dbReference type="Proteomes" id="UP000603708"/>
    </source>
</evidence>
<dbReference type="InterPro" id="IPR035919">
    <property type="entry name" value="EAL_sf"/>
</dbReference>
<dbReference type="Pfam" id="PF00990">
    <property type="entry name" value="GGDEF"/>
    <property type="match status" value="1"/>
</dbReference>
<dbReference type="SMART" id="SM00052">
    <property type="entry name" value="EAL"/>
    <property type="match status" value="1"/>
</dbReference>
<feature type="compositionally biased region" description="Basic and acidic residues" evidence="1">
    <location>
        <begin position="29"/>
        <end position="42"/>
    </location>
</feature>
<accession>A0A919L2Z5</accession>
<reference evidence="4" key="2">
    <citation type="submission" date="2020-09" db="EMBL/GenBank/DDBJ databases">
        <authorList>
            <person name="Sun Q."/>
            <person name="Ohkuma M."/>
        </authorList>
    </citation>
    <scope>NUCLEOTIDE SEQUENCE</scope>
    <source>
        <strain evidence="4">JCM 5069</strain>
    </source>
</reference>
<dbReference type="AlphaFoldDB" id="A0A919L2Z5"/>
<sequence length="807" mass="84487">MERRTRDLHGGPGPSAPAGARAGGPRGGAESHEDAEPRDTEPHSPGGRQTDGPAPPPDAAAPPATPAPTPPPALPDPAADAPEPSASATAHPAPPQAAAALPPHTDPAAPSPPGTSPAPSPASPPGTPGTPGAPAHPTAPAPGTATGPGTAAHPGGAQPRAARPDAVPTSARPSDLPAPQAAEGTPAGGRPAPDPALHPAALHPAAFDAAPLAMAVVDGRGIVVHPNAAFTRIFGTDRGDPTGQVAADLLNLASDNRTWHAYRAVLGGREGGLRCTRRLKHPEGHSLWGQVTVVPLPPGGAPRETGGAVLLSVLDISAHREHQARLRHLQMHDPVTRLPNRTLFFERLTAALEPGRHDPGGAGPQDARTARPSPAPHRPHPARSPHSAHEDGGTGRIGLCFLDLDGFKAVNDTLGHRIGDRLLTAVAERLTRCADQAGRGRVGIPLVARLGGDEFALLVEDSTGTEQLADLAESLLHAFQEPFDLGGHRLTVSASIGVVERRVADTTATGLMQAADTTLYWAKADGKGRWTLFDPERNAHRMTRQALSSTLRAAVERGEFLLEYQPLVGLGDGGLHGVEALVRWRHPQFGVLTPNRFIGLAEEDGSIVQLGRWVLRTACRQARRWQLDHPDVPPVYVSVNVAVRQVWDSDLVADVAEILAETGLAPRLLQLELTESAVMGSAGRPLQALSDMGVRIAIDDFGTGYSNLAYLSRLPVSVLKLDGSFVHGFRYEEGAHPNPADEVIVEALVQLAHRLGLTVTAECVETSGQADRLRRIGCDTAQGWLYSRPVAPERVSDMLTAGVCPRA</sequence>
<dbReference type="PROSITE" id="PS50883">
    <property type="entry name" value="EAL"/>
    <property type="match status" value="1"/>
</dbReference>
<protein>
    <recommendedName>
        <fullName evidence="6">EAL domain-containing protein</fullName>
    </recommendedName>
</protein>
<name>A0A919L2Z5_9ACTN</name>
<feature type="compositionally biased region" description="Pro residues" evidence="1">
    <location>
        <begin position="109"/>
        <end position="128"/>
    </location>
</feature>
<dbReference type="Gene3D" id="3.30.70.270">
    <property type="match status" value="1"/>
</dbReference>
<dbReference type="PANTHER" id="PTHR44757">
    <property type="entry name" value="DIGUANYLATE CYCLASE DGCP"/>
    <property type="match status" value="1"/>
</dbReference>
<evidence type="ECO:0000259" key="3">
    <source>
        <dbReference type="PROSITE" id="PS50887"/>
    </source>
</evidence>
<gene>
    <name evidence="4" type="ORF">GCM10018793_44030</name>
</gene>
<dbReference type="Proteomes" id="UP000603708">
    <property type="component" value="Unassembled WGS sequence"/>
</dbReference>
<evidence type="ECO:0000313" key="4">
    <source>
        <dbReference type="EMBL" id="GHH83005.1"/>
    </source>
</evidence>
<feature type="compositionally biased region" description="Low complexity" evidence="1">
    <location>
        <begin position="76"/>
        <end position="108"/>
    </location>
</feature>
<evidence type="ECO:0008006" key="6">
    <source>
        <dbReference type="Google" id="ProtNLM"/>
    </source>
</evidence>